<evidence type="ECO:0000313" key="2">
    <source>
        <dbReference type="Proteomes" id="UP000292958"/>
    </source>
</evidence>
<gene>
    <name evidence="1" type="ORF">BDD14_0686</name>
</gene>
<name>A0A4Q7YNU4_9BACT</name>
<organism evidence="1 2">
    <name type="scientific">Edaphobacter modestus</name>
    <dbReference type="NCBI Taxonomy" id="388466"/>
    <lineage>
        <taxon>Bacteria</taxon>
        <taxon>Pseudomonadati</taxon>
        <taxon>Acidobacteriota</taxon>
        <taxon>Terriglobia</taxon>
        <taxon>Terriglobales</taxon>
        <taxon>Acidobacteriaceae</taxon>
        <taxon>Edaphobacter</taxon>
    </lineage>
</organism>
<dbReference type="Proteomes" id="UP000292958">
    <property type="component" value="Unassembled WGS sequence"/>
</dbReference>
<reference evidence="1 2" key="1">
    <citation type="submission" date="2019-02" db="EMBL/GenBank/DDBJ databases">
        <title>Genomic Encyclopedia of Archaeal and Bacterial Type Strains, Phase II (KMG-II): from individual species to whole genera.</title>
        <authorList>
            <person name="Goeker M."/>
        </authorList>
    </citation>
    <scope>NUCLEOTIDE SEQUENCE [LARGE SCALE GENOMIC DNA]</scope>
    <source>
        <strain evidence="1 2">DSM 18101</strain>
    </source>
</reference>
<sequence length="155" mass="17378">MKPQCPGVISEEMAHKSGHVDADGNIVCPHIEKDGTMCGYSTYPSGERKVVEVHAKLCTDVTIHYPAMRKAGTITEEQFQAWKSTLSREELLGNYKRTPDLHICVQLRDDEAALVDTDLAAFNTLLQQRLKEKAETQLRYSAPYSHKTSKTSINL</sequence>
<proteinExistence type="predicted"/>
<accession>A0A4Q7YNU4</accession>
<protein>
    <submittedName>
        <fullName evidence="1">Uncharacterized protein</fullName>
    </submittedName>
</protein>
<dbReference type="AlphaFoldDB" id="A0A4Q7YNU4"/>
<comment type="caution">
    <text evidence="1">The sequence shown here is derived from an EMBL/GenBank/DDBJ whole genome shotgun (WGS) entry which is preliminary data.</text>
</comment>
<keyword evidence="2" id="KW-1185">Reference proteome</keyword>
<evidence type="ECO:0000313" key="1">
    <source>
        <dbReference type="EMBL" id="RZU39317.1"/>
    </source>
</evidence>
<dbReference type="EMBL" id="SHKW01000001">
    <property type="protein sequence ID" value="RZU39317.1"/>
    <property type="molecule type" value="Genomic_DNA"/>
</dbReference>